<reference evidence="2" key="1">
    <citation type="submission" date="2020-11" db="EMBL/GenBank/DDBJ databases">
        <authorList>
            <person name="Tran Van P."/>
        </authorList>
    </citation>
    <scope>NUCLEOTIDE SEQUENCE</scope>
</reference>
<evidence type="ECO:0000313" key="2">
    <source>
        <dbReference type="EMBL" id="CAD7236880.1"/>
    </source>
</evidence>
<feature type="compositionally biased region" description="Polar residues" evidence="1">
    <location>
        <begin position="1"/>
        <end position="12"/>
    </location>
</feature>
<accession>A0A7R8ZWC8</accession>
<name>A0A7R8ZWC8_9CRUS</name>
<protein>
    <submittedName>
        <fullName evidence="2">Uncharacterized protein</fullName>
    </submittedName>
</protein>
<feature type="region of interest" description="Disordered" evidence="1">
    <location>
        <begin position="1"/>
        <end position="49"/>
    </location>
</feature>
<gene>
    <name evidence="2" type="ORF">CTOB1V02_LOCUS14695</name>
</gene>
<dbReference type="EMBL" id="OB682639">
    <property type="protein sequence ID" value="CAD7236880.1"/>
    <property type="molecule type" value="Genomic_DNA"/>
</dbReference>
<evidence type="ECO:0000256" key="1">
    <source>
        <dbReference type="SAM" id="MobiDB-lite"/>
    </source>
</evidence>
<feature type="compositionally biased region" description="Basic residues" evidence="1">
    <location>
        <begin position="15"/>
        <end position="49"/>
    </location>
</feature>
<dbReference type="AlphaFoldDB" id="A0A7R8ZWC8"/>
<organism evidence="2">
    <name type="scientific">Cyprideis torosa</name>
    <dbReference type="NCBI Taxonomy" id="163714"/>
    <lineage>
        <taxon>Eukaryota</taxon>
        <taxon>Metazoa</taxon>
        <taxon>Ecdysozoa</taxon>
        <taxon>Arthropoda</taxon>
        <taxon>Crustacea</taxon>
        <taxon>Oligostraca</taxon>
        <taxon>Ostracoda</taxon>
        <taxon>Podocopa</taxon>
        <taxon>Podocopida</taxon>
        <taxon>Cytherocopina</taxon>
        <taxon>Cytheroidea</taxon>
        <taxon>Cytherideidae</taxon>
        <taxon>Cyprideis</taxon>
    </lineage>
</organism>
<proteinExistence type="predicted"/>
<sequence length="49" mass="5974">MRAKKLTSNQTERNQKKRTKMGRKNQMKTNRTRAKKLTRSQTKRNRKKV</sequence>
<feature type="non-terminal residue" evidence="2">
    <location>
        <position position="1"/>
    </location>
</feature>